<dbReference type="Proteomes" id="UP000823982">
    <property type="component" value="Unassembled WGS sequence"/>
</dbReference>
<dbReference type="InterPro" id="IPR036388">
    <property type="entry name" value="WH-like_DNA-bd_sf"/>
</dbReference>
<dbReference type="InterPro" id="IPR013249">
    <property type="entry name" value="RNA_pol_sigma70_r4_t2"/>
</dbReference>
<reference evidence="7" key="1">
    <citation type="submission" date="2020-10" db="EMBL/GenBank/DDBJ databases">
        <authorList>
            <person name="Gilroy R."/>
        </authorList>
    </citation>
    <scope>NUCLEOTIDE SEQUENCE</scope>
    <source>
        <strain evidence="7">CHK157-1446</strain>
    </source>
</reference>
<name>A0A9D1ENN8_9FIRM</name>
<dbReference type="EMBL" id="DVIR01000047">
    <property type="protein sequence ID" value="HIS24771.1"/>
    <property type="molecule type" value="Genomic_DNA"/>
</dbReference>
<dbReference type="Pfam" id="PF04542">
    <property type="entry name" value="Sigma70_r2"/>
    <property type="match status" value="1"/>
</dbReference>
<feature type="domain" description="RNA polymerase sigma factor 70 region 4 type 2" evidence="6">
    <location>
        <begin position="102"/>
        <end position="152"/>
    </location>
</feature>
<reference evidence="7" key="2">
    <citation type="journal article" date="2021" name="PeerJ">
        <title>Extensive microbial diversity within the chicken gut microbiome revealed by metagenomics and culture.</title>
        <authorList>
            <person name="Gilroy R."/>
            <person name="Ravi A."/>
            <person name="Getino M."/>
            <person name="Pursley I."/>
            <person name="Horton D.L."/>
            <person name="Alikhan N.F."/>
            <person name="Baker D."/>
            <person name="Gharbi K."/>
            <person name="Hall N."/>
            <person name="Watson M."/>
            <person name="Adriaenssens E.M."/>
            <person name="Foster-Nyarko E."/>
            <person name="Jarju S."/>
            <person name="Secka A."/>
            <person name="Antonio M."/>
            <person name="Oren A."/>
            <person name="Chaudhuri R.R."/>
            <person name="La Ragione R."/>
            <person name="Hildebrand F."/>
            <person name="Pallen M.J."/>
        </authorList>
    </citation>
    <scope>NUCLEOTIDE SEQUENCE</scope>
    <source>
        <strain evidence="7">CHK157-1446</strain>
    </source>
</reference>
<dbReference type="InterPro" id="IPR007627">
    <property type="entry name" value="RNA_pol_sigma70_r2"/>
</dbReference>
<evidence type="ECO:0000256" key="2">
    <source>
        <dbReference type="ARBA" id="ARBA00023015"/>
    </source>
</evidence>
<evidence type="ECO:0000313" key="8">
    <source>
        <dbReference type="Proteomes" id="UP000823982"/>
    </source>
</evidence>
<dbReference type="NCBIfam" id="TIGR02937">
    <property type="entry name" value="sigma70-ECF"/>
    <property type="match status" value="1"/>
</dbReference>
<dbReference type="GO" id="GO:0006352">
    <property type="term" value="P:DNA-templated transcription initiation"/>
    <property type="evidence" value="ECO:0007669"/>
    <property type="project" value="InterPro"/>
</dbReference>
<comment type="similarity">
    <text evidence="1">Belongs to the sigma-70 factor family. ECF subfamily.</text>
</comment>
<keyword evidence="4" id="KW-0804">Transcription</keyword>
<dbReference type="GO" id="GO:0016987">
    <property type="term" value="F:sigma factor activity"/>
    <property type="evidence" value="ECO:0007669"/>
    <property type="project" value="UniProtKB-KW"/>
</dbReference>
<dbReference type="GO" id="GO:0003677">
    <property type="term" value="F:DNA binding"/>
    <property type="evidence" value="ECO:0007669"/>
    <property type="project" value="InterPro"/>
</dbReference>
<evidence type="ECO:0000256" key="1">
    <source>
        <dbReference type="ARBA" id="ARBA00010641"/>
    </source>
</evidence>
<dbReference type="InterPro" id="IPR014284">
    <property type="entry name" value="RNA_pol_sigma-70_dom"/>
</dbReference>
<dbReference type="SUPFAM" id="SSF88946">
    <property type="entry name" value="Sigma2 domain of RNA polymerase sigma factors"/>
    <property type="match status" value="1"/>
</dbReference>
<evidence type="ECO:0000256" key="3">
    <source>
        <dbReference type="ARBA" id="ARBA00023082"/>
    </source>
</evidence>
<comment type="caution">
    <text evidence="7">The sequence shown here is derived from an EMBL/GenBank/DDBJ whole genome shotgun (WGS) entry which is preliminary data.</text>
</comment>
<dbReference type="PANTHER" id="PTHR43133">
    <property type="entry name" value="RNA POLYMERASE ECF-TYPE SIGMA FACTO"/>
    <property type="match status" value="1"/>
</dbReference>
<feature type="domain" description="RNA polymerase sigma-70 region 2" evidence="5">
    <location>
        <begin position="14"/>
        <end position="77"/>
    </location>
</feature>
<dbReference type="PANTHER" id="PTHR43133:SF51">
    <property type="entry name" value="RNA POLYMERASE SIGMA FACTOR"/>
    <property type="match status" value="1"/>
</dbReference>
<dbReference type="SUPFAM" id="SSF88659">
    <property type="entry name" value="Sigma3 and sigma4 domains of RNA polymerase sigma factors"/>
    <property type="match status" value="1"/>
</dbReference>
<keyword evidence="2" id="KW-0805">Transcription regulation</keyword>
<keyword evidence="3" id="KW-0731">Sigma factor</keyword>
<accession>A0A9D1ENN8</accession>
<dbReference type="InterPro" id="IPR013325">
    <property type="entry name" value="RNA_pol_sigma_r2"/>
</dbReference>
<evidence type="ECO:0000259" key="6">
    <source>
        <dbReference type="Pfam" id="PF08281"/>
    </source>
</evidence>
<dbReference type="Pfam" id="PF08281">
    <property type="entry name" value="Sigma70_r4_2"/>
    <property type="match status" value="1"/>
</dbReference>
<evidence type="ECO:0000259" key="5">
    <source>
        <dbReference type="Pfam" id="PF04542"/>
    </source>
</evidence>
<protein>
    <submittedName>
        <fullName evidence="7">Sigma-70 family RNA polymerase sigma factor</fullName>
    </submittedName>
</protein>
<gene>
    <name evidence="7" type="ORF">IAD01_05140</name>
</gene>
<dbReference type="AlphaFoldDB" id="A0A9D1ENN8"/>
<dbReference type="Gene3D" id="1.10.10.10">
    <property type="entry name" value="Winged helix-like DNA-binding domain superfamily/Winged helix DNA-binding domain"/>
    <property type="match status" value="1"/>
</dbReference>
<evidence type="ECO:0000313" key="7">
    <source>
        <dbReference type="EMBL" id="HIS24771.1"/>
    </source>
</evidence>
<dbReference type="InterPro" id="IPR039425">
    <property type="entry name" value="RNA_pol_sigma-70-like"/>
</dbReference>
<dbReference type="InterPro" id="IPR013324">
    <property type="entry name" value="RNA_pol_sigma_r3/r4-like"/>
</dbReference>
<proteinExistence type="inferred from homology"/>
<evidence type="ECO:0000256" key="4">
    <source>
        <dbReference type="ARBA" id="ARBA00023163"/>
    </source>
</evidence>
<dbReference type="CDD" id="cd06171">
    <property type="entry name" value="Sigma70_r4"/>
    <property type="match status" value="1"/>
</dbReference>
<dbReference type="Gene3D" id="1.10.1740.10">
    <property type="match status" value="1"/>
</dbReference>
<sequence>MQTNDVNVYISSVVDKYSDMVYRTAYHALCDTHYAEDITQEVFLKLCSAHPEFESEEHEKAWILRVTINMCKNYNKRAYSHPNIELTENIPASDEYSSDGTVMSAVMALPQKYRTAVYLHYFEGYPIKDIANIMQSNQNTVASLLMRARKKLSEMLEGKFGDGSGQ</sequence>
<organism evidence="7 8">
    <name type="scientific">Candidatus Faeciplasma gallinarum</name>
    <dbReference type="NCBI Taxonomy" id="2840799"/>
    <lineage>
        <taxon>Bacteria</taxon>
        <taxon>Bacillati</taxon>
        <taxon>Bacillota</taxon>
        <taxon>Clostridia</taxon>
        <taxon>Eubacteriales</taxon>
        <taxon>Oscillospiraceae</taxon>
        <taxon>Oscillospiraceae incertae sedis</taxon>
        <taxon>Candidatus Faeciplasma</taxon>
    </lineage>
</organism>